<organism evidence="1 2">
    <name type="scientific">Granulicella aggregans</name>
    <dbReference type="NCBI Taxonomy" id="474949"/>
    <lineage>
        <taxon>Bacteria</taxon>
        <taxon>Pseudomonadati</taxon>
        <taxon>Acidobacteriota</taxon>
        <taxon>Terriglobia</taxon>
        <taxon>Terriglobales</taxon>
        <taxon>Acidobacteriaceae</taxon>
        <taxon>Granulicella</taxon>
    </lineage>
</organism>
<comment type="caution">
    <text evidence="1">The sequence shown here is derived from an EMBL/GenBank/DDBJ whole genome shotgun (WGS) entry which is preliminary data.</text>
</comment>
<dbReference type="RefSeq" id="WP_184218161.1">
    <property type="nucleotide sequence ID" value="NZ_JACHIP010000004.1"/>
</dbReference>
<dbReference type="EMBL" id="JACHIP010000004">
    <property type="protein sequence ID" value="MBB5058483.1"/>
    <property type="molecule type" value="Genomic_DNA"/>
</dbReference>
<keyword evidence="2" id="KW-1185">Reference proteome</keyword>
<dbReference type="AlphaFoldDB" id="A0A7W7ZEZ7"/>
<protein>
    <submittedName>
        <fullName evidence="1">Uncharacterized protein</fullName>
    </submittedName>
</protein>
<accession>A0A7W7ZEZ7</accession>
<sequence>MDTGKKAAIGATVVLILAVGARVGMIYKSRHEEAKPVEVAQAKMDPDDLVFFKQMRPDSMKDIKDLVGKTIWVSAGGQMDYFKYANHKADYSKSAGILLGADPLIVKDAFEQVAPKSATYRIPGGDRQVLLVITLPKSSDPAAEYAVPVGYRDAGTYTFLTDQIFFYDDPHTLYKWPAEDWAAVDAHKVILGMSERQVSLSLGQVSKSQSQDVGNRTVNFDDQGHPVDVTFEHNKVVSIH</sequence>
<reference evidence="1 2" key="1">
    <citation type="submission" date="2020-08" db="EMBL/GenBank/DDBJ databases">
        <title>Genomic Encyclopedia of Type Strains, Phase IV (KMG-V): Genome sequencing to study the core and pangenomes of soil and plant-associated prokaryotes.</title>
        <authorList>
            <person name="Whitman W."/>
        </authorList>
    </citation>
    <scope>NUCLEOTIDE SEQUENCE [LARGE SCALE GENOMIC DNA]</scope>
    <source>
        <strain evidence="1 2">M8UP14</strain>
    </source>
</reference>
<proteinExistence type="predicted"/>
<name>A0A7W7ZEZ7_9BACT</name>
<gene>
    <name evidence="1" type="ORF">HDF16_003197</name>
</gene>
<dbReference type="Proteomes" id="UP000540989">
    <property type="component" value="Unassembled WGS sequence"/>
</dbReference>
<evidence type="ECO:0000313" key="1">
    <source>
        <dbReference type="EMBL" id="MBB5058483.1"/>
    </source>
</evidence>
<evidence type="ECO:0000313" key="2">
    <source>
        <dbReference type="Proteomes" id="UP000540989"/>
    </source>
</evidence>